<protein>
    <recommendedName>
        <fullName evidence="4">Lipoprotein</fullName>
    </recommendedName>
</protein>
<accession>A0A502M7C1</accession>
<evidence type="ECO:0000313" key="3">
    <source>
        <dbReference type="Proteomes" id="UP000317904"/>
    </source>
</evidence>
<evidence type="ECO:0000256" key="1">
    <source>
        <dbReference type="SAM" id="SignalP"/>
    </source>
</evidence>
<name>A0A502M7C1_9MOLU</name>
<dbReference type="PROSITE" id="PS51257">
    <property type="entry name" value="PROKAR_LIPOPROTEIN"/>
    <property type="match status" value="1"/>
</dbReference>
<dbReference type="AlphaFoldDB" id="A0A502M7C1"/>
<sequence length="780" mass="91893">MKKKFLALFGLISFSPFLVVACQKNDFIKDKRTFVFKNNFANDWGSLGFLLPNYLSENINKINLATSAKLFRIESNNQPEIDFRDNIILKPTELNYSFENASSISVIKDNNLITYDNDEINLVDYDTQSSNNPEIFSPKKDKGNGFNNPYIFIPSSNEKSINNKSFFNDLKSSKGFSVSLSENENFWIDNNFNKKRMLKINDFRLGIFRNLLKSPRFRKDFNIDIKTTNNALLFDDDSLYFLLKQNEIDINKLLNFNSDTLDIKTLNNKTLDLENLFLRLFIQTNFSDALANNIELKNKSLINIANELIKLDQNQLNWFASYYVIKQNKPELISLQKNPFYKNKDTFNDLEKIDFQYSTIPLPNEAFANQIFYAFKQNIISELDFNKLSLIEKEQILNDYEKYNISYEREVNRTFLNNKIILNLLPDFENGFFNKNFAILYYGLKYKSDNQLDWNNLYNKKALAFQSLFNNVANLAFLNEDKALWLSQAPKDIYLKNNQNRLNYNTLKDAYENVFKKNYLTIENNEISIKTKHNKKIEASLKENLKAADFEDIKNNLNALINDFYNQSDSKDDIKATIPVFLFEATNQQIQKLDIIKNLFLEINPKLKVDFKIVKNYEEFNLYFKQNKSIYKFNDFSLNSPDTFDFIKNEILLENSNIFTLISLKQNDENFQRIFPSLIALIKSLQLEIPNEQKNEPKSYKNYLFSNKFELENKILTYLKNSSVEKQLSLIKEINQLISQIYSFDNFINLNSFDKVVYQNHFIKPISYDGLYYLQDIKIK</sequence>
<evidence type="ECO:0008006" key="4">
    <source>
        <dbReference type="Google" id="ProtNLM"/>
    </source>
</evidence>
<keyword evidence="1" id="KW-0732">Signal</keyword>
<reference evidence="2 3" key="1">
    <citation type="submission" date="2019-06" db="EMBL/GenBank/DDBJ databases">
        <title>A comparative genomics study of ostrich specific Mycoplasmas.</title>
        <authorList>
            <person name="Botes A."/>
            <person name="Nel T."/>
        </authorList>
    </citation>
    <scope>NUCLEOTIDE SEQUENCE [LARGE SCALE GENOMIC DNA]</scope>
    <source>
        <strain evidence="2 3">Ms01</strain>
    </source>
</reference>
<dbReference type="EMBL" id="VFSY01000025">
    <property type="protein sequence ID" value="TPI01554.1"/>
    <property type="molecule type" value="Genomic_DNA"/>
</dbReference>
<proteinExistence type="predicted"/>
<dbReference type="NCBIfam" id="NF045850">
    <property type="entry name" value="ABC_Mplas_LP"/>
    <property type="match status" value="1"/>
</dbReference>
<dbReference type="Proteomes" id="UP000317904">
    <property type="component" value="Unassembled WGS sequence"/>
</dbReference>
<comment type="caution">
    <text evidence="2">The sequence shown here is derived from an EMBL/GenBank/DDBJ whole genome shotgun (WGS) entry which is preliminary data.</text>
</comment>
<organism evidence="2 3">
    <name type="scientific">Mycoplasma struthionis</name>
    <dbReference type="NCBI Taxonomy" id="538220"/>
    <lineage>
        <taxon>Bacteria</taxon>
        <taxon>Bacillati</taxon>
        <taxon>Mycoplasmatota</taxon>
        <taxon>Mollicutes</taxon>
        <taxon>Mycoplasmataceae</taxon>
        <taxon>Mycoplasma</taxon>
    </lineage>
</organism>
<dbReference type="RefSeq" id="WP_140701154.1">
    <property type="nucleotide sequence ID" value="NZ_VFSY01000025.1"/>
</dbReference>
<feature type="chain" id="PRO_5021260939" description="Lipoprotein" evidence="1">
    <location>
        <begin position="22"/>
        <end position="780"/>
    </location>
</feature>
<evidence type="ECO:0000313" key="2">
    <source>
        <dbReference type="EMBL" id="TPI01554.1"/>
    </source>
</evidence>
<gene>
    <name evidence="2" type="ORF">FJM01_02205</name>
</gene>
<feature type="signal peptide" evidence="1">
    <location>
        <begin position="1"/>
        <end position="21"/>
    </location>
</feature>